<keyword evidence="2" id="KW-1185">Reference proteome</keyword>
<dbReference type="EMBL" id="JAVRJZ010000014">
    <property type="protein sequence ID" value="KAK2713610.1"/>
    <property type="molecule type" value="Genomic_DNA"/>
</dbReference>
<gene>
    <name evidence="1" type="ORF">QYM36_009471</name>
</gene>
<reference evidence="1" key="1">
    <citation type="submission" date="2023-07" db="EMBL/GenBank/DDBJ databases">
        <title>Chromosome-level genome assembly of Artemia franciscana.</title>
        <authorList>
            <person name="Jo E."/>
        </authorList>
    </citation>
    <scope>NUCLEOTIDE SEQUENCE</scope>
    <source>
        <tissue evidence="1">Whole body</tissue>
    </source>
</reference>
<sequence length="68" mass="7883">MTGHSMTKIAMPHDCKYVLLLGSLIQESDDNVMDLFEDVPAQMELYHMDIYRDKDMKVPLKSTLIHND</sequence>
<evidence type="ECO:0000313" key="1">
    <source>
        <dbReference type="EMBL" id="KAK2713610.1"/>
    </source>
</evidence>
<evidence type="ECO:0000313" key="2">
    <source>
        <dbReference type="Proteomes" id="UP001187531"/>
    </source>
</evidence>
<organism evidence="1 2">
    <name type="scientific">Artemia franciscana</name>
    <name type="common">Brine shrimp</name>
    <name type="synonym">Artemia sanfranciscana</name>
    <dbReference type="NCBI Taxonomy" id="6661"/>
    <lineage>
        <taxon>Eukaryota</taxon>
        <taxon>Metazoa</taxon>
        <taxon>Ecdysozoa</taxon>
        <taxon>Arthropoda</taxon>
        <taxon>Crustacea</taxon>
        <taxon>Branchiopoda</taxon>
        <taxon>Anostraca</taxon>
        <taxon>Artemiidae</taxon>
        <taxon>Artemia</taxon>
    </lineage>
</organism>
<name>A0AA88L9W5_ARTSF</name>
<comment type="caution">
    <text evidence="1">The sequence shown here is derived from an EMBL/GenBank/DDBJ whole genome shotgun (WGS) entry which is preliminary data.</text>
</comment>
<accession>A0AA88L9W5</accession>
<proteinExistence type="predicted"/>
<dbReference type="Proteomes" id="UP001187531">
    <property type="component" value="Unassembled WGS sequence"/>
</dbReference>
<protein>
    <submittedName>
        <fullName evidence="1">Uncharacterized protein</fullName>
    </submittedName>
</protein>
<dbReference type="AlphaFoldDB" id="A0AA88L9W5"/>